<dbReference type="InterPro" id="IPR010917">
    <property type="entry name" value="TonB_rcpt_CS"/>
</dbReference>
<dbReference type="GO" id="GO:0009279">
    <property type="term" value="C:cell outer membrane"/>
    <property type="evidence" value="ECO:0007669"/>
    <property type="project" value="UniProtKB-SubCell"/>
</dbReference>
<keyword evidence="7 18" id="KW-0732">Signal</keyword>
<keyword evidence="4 15" id="KW-1134">Transmembrane beta strand</keyword>
<dbReference type="PATRIC" id="fig|1619248.3.peg.3264"/>
<evidence type="ECO:0000256" key="15">
    <source>
        <dbReference type="PROSITE-ProRule" id="PRU01360"/>
    </source>
</evidence>
<evidence type="ECO:0000256" key="4">
    <source>
        <dbReference type="ARBA" id="ARBA00022452"/>
    </source>
</evidence>
<dbReference type="Gene3D" id="2.170.130.10">
    <property type="entry name" value="TonB-dependent receptor, plug domain"/>
    <property type="match status" value="1"/>
</dbReference>
<evidence type="ECO:0000256" key="14">
    <source>
        <dbReference type="ARBA" id="ARBA00072094"/>
    </source>
</evidence>
<dbReference type="PANTHER" id="PTHR30069">
    <property type="entry name" value="TONB-DEPENDENT OUTER MEMBRANE RECEPTOR"/>
    <property type="match status" value="1"/>
</dbReference>
<feature type="chain" id="PRO_5002448487" description="Ferric aerobactin receptor" evidence="18">
    <location>
        <begin position="24"/>
        <end position="729"/>
    </location>
</feature>
<dbReference type="Gene3D" id="2.40.170.20">
    <property type="entry name" value="TonB-dependent receptor, beta-barrel domain"/>
    <property type="match status" value="1"/>
</dbReference>
<keyword evidence="11 15" id="KW-0472">Membrane</keyword>
<feature type="domain" description="TonB-dependent receptor plug" evidence="20">
    <location>
        <begin position="43"/>
        <end position="144"/>
    </location>
</feature>
<dbReference type="FunFam" id="2.170.130.10:FF:000011">
    <property type="entry name" value="TonB-dependent siderophore receptor"/>
    <property type="match status" value="1"/>
</dbReference>
<keyword evidence="6 15" id="KW-0812">Transmembrane</keyword>
<protein>
    <recommendedName>
        <fullName evidence="14">Ferric aerobactin receptor</fullName>
    </recommendedName>
</protein>
<dbReference type="GO" id="GO:0044718">
    <property type="term" value="P:siderophore transmembrane transport"/>
    <property type="evidence" value="ECO:0007669"/>
    <property type="project" value="TreeGrafter"/>
</dbReference>
<dbReference type="InterPro" id="IPR012910">
    <property type="entry name" value="Plug_dom"/>
</dbReference>
<name>A0A0F1ANL6_9ENTR</name>
<evidence type="ECO:0000256" key="2">
    <source>
        <dbReference type="ARBA" id="ARBA00009810"/>
    </source>
</evidence>
<feature type="domain" description="TonB-dependent receptor-like beta-barrel" evidence="19">
    <location>
        <begin position="235"/>
        <end position="685"/>
    </location>
</feature>
<dbReference type="FunFam" id="2.40.170.20:FF:000007">
    <property type="entry name" value="Ferric aerobactin receptor"/>
    <property type="match status" value="1"/>
</dbReference>
<evidence type="ECO:0000256" key="10">
    <source>
        <dbReference type="ARBA" id="ARBA00023077"/>
    </source>
</evidence>
<evidence type="ECO:0000256" key="1">
    <source>
        <dbReference type="ARBA" id="ARBA00004571"/>
    </source>
</evidence>
<keyword evidence="8" id="KW-0408">Iron</keyword>
<evidence type="ECO:0000256" key="8">
    <source>
        <dbReference type="ARBA" id="ARBA00023004"/>
    </source>
</evidence>
<keyword evidence="10 17" id="KW-0798">TonB box</keyword>
<dbReference type="OrthoDB" id="8670144at2"/>
<keyword evidence="9" id="KW-0406">Ion transport</keyword>
<dbReference type="RefSeq" id="WP_045286304.1">
    <property type="nucleotide sequence ID" value="NZ_JZYX01000043.1"/>
</dbReference>
<evidence type="ECO:0000313" key="21">
    <source>
        <dbReference type="EMBL" id="KJN23293.1"/>
    </source>
</evidence>
<dbReference type="AlphaFoldDB" id="A0A0F1ANL6"/>
<dbReference type="NCBIfam" id="TIGR01783">
    <property type="entry name" value="TonB-siderophor"/>
    <property type="match status" value="1"/>
</dbReference>
<dbReference type="GO" id="GO:0038023">
    <property type="term" value="F:signaling receptor activity"/>
    <property type="evidence" value="ECO:0007669"/>
    <property type="project" value="InterPro"/>
</dbReference>
<keyword evidence="12" id="KW-0675">Receptor</keyword>
<accession>A0A0F1ANL6</accession>
<keyword evidence="5" id="KW-0410">Iron transport</keyword>
<proteinExistence type="inferred from homology"/>
<comment type="subcellular location">
    <subcellularLocation>
        <location evidence="1 15">Cell outer membrane</location>
        <topology evidence="1 15">Multi-pass membrane protein</topology>
    </subcellularLocation>
</comment>
<dbReference type="InterPro" id="IPR010105">
    <property type="entry name" value="TonB_sidphr_rcpt"/>
</dbReference>
<dbReference type="Pfam" id="PF07715">
    <property type="entry name" value="Plug"/>
    <property type="match status" value="1"/>
</dbReference>
<evidence type="ECO:0000313" key="22">
    <source>
        <dbReference type="Proteomes" id="UP000033352"/>
    </source>
</evidence>
<dbReference type="InterPro" id="IPR036942">
    <property type="entry name" value="Beta-barrel_TonB_sf"/>
</dbReference>
<evidence type="ECO:0000256" key="5">
    <source>
        <dbReference type="ARBA" id="ARBA00022496"/>
    </source>
</evidence>
<evidence type="ECO:0000256" key="3">
    <source>
        <dbReference type="ARBA" id="ARBA00022448"/>
    </source>
</evidence>
<evidence type="ECO:0000256" key="7">
    <source>
        <dbReference type="ARBA" id="ARBA00022729"/>
    </source>
</evidence>
<comment type="similarity">
    <text evidence="2 15 17">Belongs to the TonB-dependent receptor family.</text>
</comment>
<dbReference type="InterPro" id="IPR039426">
    <property type="entry name" value="TonB-dep_rcpt-like"/>
</dbReference>
<dbReference type="PROSITE" id="PS52016">
    <property type="entry name" value="TONB_DEPENDENT_REC_3"/>
    <property type="match status" value="1"/>
</dbReference>
<evidence type="ECO:0000256" key="11">
    <source>
        <dbReference type="ARBA" id="ARBA00023136"/>
    </source>
</evidence>
<evidence type="ECO:0000259" key="20">
    <source>
        <dbReference type="Pfam" id="PF07715"/>
    </source>
</evidence>
<dbReference type="InterPro" id="IPR000531">
    <property type="entry name" value="Beta-barrel_TonB"/>
</dbReference>
<evidence type="ECO:0000256" key="12">
    <source>
        <dbReference type="ARBA" id="ARBA00023170"/>
    </source>
</evidence>
<dbReference type="PROSITE" id="PS01156">
    <property type="entry name" value="TONB_DEPENDENT_REC_2"/>
    <property type="match status" value="1"/>
</dbReference>
<feature type="short sequence motif" description="TonB C-terminal box" evidence="16">
    <location>
        <begin position="712"/>
        <end position="729"/>
    </location>
</feature>
<keyword evidence="3 15" id="KW-0813">Transport</keyword>
<evidence type="ECO:0000256" key="9">
    <source>
        <dbReference type="ARBA" id="ARBA00023065"/>
    </source>
</evidence>
<dbReference type="SUPFAM" id="SSF56935">
    <property type="entry name" value="Porins"/>
    <property type="match status" value="1"/>
</dbReference>
<dbReference type="PANTHER" id="PTHR30069:SF42">
    <property type="entry name" value="FERRIC AEROBACTIN RECEPTOR"/>
    <property type="match status" value="1"/>
</dbReference>
<evidence type="ECO:0000256" key="18">
    <source>
        <dbReference type="SAM" id="SignalP"/>
    </source>
</evidence>
<dbReference type="Pfam" id="PF00593">
    <property type="entry name" value="TonB_dep_Rec_b-barrel"/>
    <property type="match status" value="1"/>
</dbReference>
<evidence type="ECO:0000256" key="13">
    <source>
        <dbReference type="ARBA" id="ARBA00023237"/>
    </source>
</evidence>
<gene>
    <name evidence="21" type="ORF">SS37_18825</name>
</gene>
<feature type="signal peptide" evidence="18">
    <location>
        <begin position="1"/>
        <end position="23"/>
    </location>
</feature>
<dbReference type="Proteomes" id="UP000033352">
    <property type="component" value="Unassembled WGS sequence"/>
</dbReference>
<dbReference type="EMBL" id="JZYX01000043">
    <property type="protein sequence ID" value="KJN23293.1"/>
    <property type="molecule type" value="Genomic_DNA"/>
</dbReference>
<evidence type="ECO:0000256" key="6">
    <source>
        <dbReference type="ARBA" id="ARBA00022692"/>
    </source>
</evidence>
<dbReference type="InterPro" id="IPR037066">
    <property type="entry name" value="Plug_dom_sf"/>
</dbReference>
<evidence type="ECO:0000256" key="17">
    <source>
        <dbReference type="RuleBase" id="RU003357"/>
    </source>
</evidence>
<organism evidence="21 22">
    <name type="scientific">Enterobacter sichuanensis</name>
    <dbReference type="NCBI Taxonomy" id="2071710"/>
    <lineage>
        <taxon>Bacteria</taxon>
        <taxon>Pseudomonadati</taxon>
        <taxon>Pseudomonadota</taxon>
        <taxon>Gammaproteobacteria</taxon>
        <taxon>Enterobacterales</taxon>
        <taxon>Enterobacteriaceae</taxon>
        <taxon>Enterobacter</taxon>
        <taxon>Enterobacter cloacae complex</taxon>
    </lineage>
</organism>
<comment type="caution">
    <text evidence="21">The sequence shown here is derived from an EMBL/GenBank/DDBJ whole genome shotgun (WGS) entry which is preliminary data.</text>
</comment>
<keyword evidence="13 15" id="KW-0998">Cell outer membrane</keyword>
<evidence type="ECO:0000259" key="19">
    <source>
        <dbReference type="Pfam" id="PF00593"/>
    </source>
</evidence>
<sequence>MKRSHLWVLNPCLLAMLSTSAWAEEQKEENIVVSASRAHRSVAEMAQTTWVIERAEIEQQVQGGKEIKDVLAQLIPGMDVSSQGRTNYGMNLRGRSMMVMVDGVRLNSSRSDSRQLDSIDPFNIDRIEVISGATSLYGGGSTGGLVNIVTKKGQPETEVEFQTGAKSGFNSHNDHDENMSAAVSGGNDNASGRLSVSYQRYGGWYDGNGDEVIIDNTQTGLQYSDRIDVMGTGTINIDDHQQLQLTTQYYKSESDGKHGLYLGKNFSAVTGDATAYNKNNLDSDRIPGTERHLINLQYSNTDFWGQDLVAQIYYRDESLTYYPFPTLSKGAVTSIGASQQKTDFYGGKLTLNSKPVDDLTLTWGVDADHETFDANQQFFDLSKAAASGGMKLDNAYNVGRYPGYSITNLAPFLQASYDIDAITLSGGVRYQYTENKVDDFVGYAQQQAIATGKATSADAVPGGKTDYNNFLFNAGILGRLTEQQQLWFNFSQGFEIPDLAKYYGSGTYQLVDGHYRLVNSVNVNDSKLDGIKVNAYELGWRYTGDNLRTQVAAYYSLSDKTITINKTDMTINLEDDKRRIYGVEGQVDYFFTDSDWSTGANFNAIKSETRENGKWEKLTVDSASPSKASAWVNWAPGDWTLRVQSTQTFDVSDADGKKIDGYNTVDFLGSYALPVGKVSFSVENLLDKDYTTAWGQRAPGLYSPTYGAPGLYTYKGRGRTFGLNYSVLF</sequence>
<dbReference type="GO" id="GO:0015344">
    <property type="term" value="F:siderophore uptake transmembrane transporter activity"/>
    <property type="evidence" value="ECO:0007669"/>
    <property type="project" value="TreeGrafter"/>
</dbReference>
<dbReference type="CDD" id="cd01347">
    <property type="entry name" value="ligand_gated_channel"/>
    <property type="match status" value="1"/>
</dbReference>
<evidence type="ECO:0000256" key="16">
    <source>
        <dbReference type="PROSITE-ProRule" id="PRU10144"/>
    </source>
</evidence>
<reference evidence="21 22" key="1">
    <citation type="submission" date="2015-03" db="EMBL/GenBank/DDBJ databases">
        <authorList>
            <person name="McCorrison J."/>
            <person name="Sanka R."/>
            <person name="Adams M."/>
            <person name="Brinkac L."/>
            <person name="Nierman W."/>
            <person name="Sutton G."/>
            <person name="Nelson K."/>
            <person name="Kiedrowski L."/>
            <person name="Guerrero D."/>
            <person name="Bonomo R."/>
        </authorList>
    </citation>
    <scope>NUCLEOTIDE SEQUENCE [LARGE SCALE GENOMIC DNA]</scope>
    <source>
        <strain evidence="21 22">35699</strain>
    </source>
</reference>